<dbReference type="EMBL" id="JACHFM010000005">
    <property type="protein sequence ID" value="MBB5224219.1"/>
    <property type="molecule type" value="Genomic_DNA"/>
</dbReference>
<feature type="chain" id="PRO_5032650197" evidence="1">
    <location>
        <begin position="23"/>
        <end position="126"/>
    </location>
</feature>
<dbReference type="Pfam" id="PF19678">
    <property type="entry name" value="DUF6180"/>
    <property type="match status" value="1"/>
</dbReference>
<accession>A0A840SMA2</accession>
<proteinExistence type="predicted"/>
<protein>
    <submittedName>
        <fullName evidence="2">Uncharacterized protein</fullName>
    </submittedName>
</protein>
<organism evidence="2 3">
    <name type="scientific">Amaricoccus macauensis</name>
    <dbReference type="NCBI Taxonomy" id="57001"/>
    <lineage>
        <taxon>Bacteria</taxon>
        <taxon>Pseudomonadati</taxon>
        <taxon>Pseudomonadota</taxon>
        <taxon>Alphaproteobacteria</taxon>
        <taxon>Rhodobacterales</taxon>
        <taxon>Paracoccaceae</taxon>
        <taxon>Amaricoccus</taxon>
    </lineage>
</organism>
<dbReference type="InterPro" id="IPR045752">
    <property type="entry name" value="DUF6180"/>
</dbReference>
<sequence length="126" mass="12970">MKLIAPLLCAAGLLAASGPLMAQDTDFTLTYHVERTPSARLDIDACGDAAMKAAEAAGLISTVQRFPEQLVSVSGGREGEGAYVVQCIAVDDKTVSVVHGIDYRDQKAAMGEFADAAAEAVAAAAK</sequence>
<evidence type="ECO:0000313" key="2">
    <source>
        <dbReference type="EMBL" id="MBB5224219.1"/>
    </source>
</evidence>
<reference evidence="2 3" key="1">
    <citation type="submission" date="2020-08" db="EMBL/GenBank/DDBJ databases">
        <title>Genomic Encyclopedia of Type Strains, Phase IV (KMG-IV): sequencing the most valuable type-strain genomes for metagenomic binning, comparative biology and taxonomic classification.</title>
        <authorList>
            <person name="Goeker M."/>
        </authorList>
    </citation>
    <scope>NUCLEOTIDE SEQUENCE [LARGE SCALE GENOMIC DNA]</scope>
    <source>
        <strain evidence="2 3">DSM 101730</strain>
    </source>
</reference>
<name>A0A840SMA2_9RHOB</name>
<dbReference type="RefSeq" id="WP_184154632.1">
    <property type="nucleotide sequence ID" value="NZ_JACHFM010000005.1"/>
</dbReference>
<evidence type="ECO:0000256" key="1">
    <source>
        <dbReference type="SAM" id="SignalP"/>
    </source>
</evidence>
<gene>
    <name evidence="2" type="ORF">HNP73_004180</name>
</gene>
<dbReference type="AlphaFoldDB" id="A0A840SMA2"/>
<feature type="signal peptide" evidence="1">
    <location>
        <begin position="1"/>
        <end position="22"/>
    </location>
</feature>
<keyword evidence="1" id="KW-0732">Signal</keyword>
<evidence type="ECO:0000313" key="3">
    <source>
        <dbReference type="Proteomes" id="UP000549457"/>
    </source>
</evidence>
<comment type="caution">
    <text evidence="2">The sequence shown here is derived from an EMBL/GenBank/DDBJ whole genome shotgun (WGS) entry which is preliminary data.</text>
</comment>
<dbReference type="Proteomes" id="UP000549457">
    <property type="component" value="Unassembled WGS sequence"/>
</dbReference>
<keyword evidence="3" id="KW-1185">Reference proteome</keyword>